<dbReference type="PROSITE" id="PS00194">
    <property type="entry name" value="THIOREDOXIN_1"/>
    <property type="match status" value="1"/>
</dbReference>
<protein>
    <recommendedName>
        <fullName evidence="1">Thioredoxin domain-containing protein</fullName>
    </recommendedName>
</protein>
<dbReference type="Pfam" id="PF00085">
    <property type="entry name" value="Thioredoxin"/>
    <property type="match status" value="1"/>
</dbReference>
<name>A0A8T0NA74_PANVG</name>
<dbReference type="Proteomes" id="UP000823388">
    <property type="component" value="Chromosome 9K"/>
</dbReference>
<evidence type="ECO:0000259" key="1">
    <source>
        <dbReference type="PROSITE" id="PS51352"/>
    </source>
</evidence>
<dbReference type="InterPro" id="IPR013766">
    <property type="entry name" value="Thioredoxin_domain"/>
</dbReference>
<dbReference type="InterPro" id="IPR050620">
    <property type="entry name" value="Thioredoxin_H-type-like"/>
</dbReference>
<dbReference type="PROSITE" id="PS51352">
    <property type="entry name" value="THIOREDOXIN_2"/>
    <property type="match status" value="1"/>
</dbReference>
<evidence type="ECO:0000313" key="3">
    <source>
        <dbReference type="Proteomes" id="UP000823388"/>
    </source>
</evidence>
<proteinExistence type="predicted"/>
<dbReference type="CDD" id="cd02947">
    <property type="entry name" value="TRX_family"/>
    <property type="match status" value="1"/>
</dbReference>
<dbReference type="AlphaFoldDB" id="A0A8T0NA74"/>
<dbReference type="EMBL" id="CM029053">
    <property type="protein sequence ID" value="KAG2545172.1"/>
    <property type="molecule type" value="Genomic_DNA"/>
</dbReference>
<dbReference type="InterPro" id="IPR036249">
    <property type="entry name" value="Thioredoxin-like_sf"/>
</dbReference>
<organism evidence="2 3">
    <name type="scientific">Panicum virgatum</name>
    <name type="common">Blackwell switchgrass</name>
    <dbReference type="NCBI Taxonomy" id="38727"/>
    <lineage>
        <taxon>Eukaryota</taxon>
        <taxon>Viridiplantae</taxon>
        <taxon>Streptophyta</taxon>
        <taxon>Embryophyta</taxon>
        <taxon>Tracheophyta</taxon>
        <taxon>Spermatophyta</taxon>
        <taxon>Magnoliopsida</taxon>
        <taxon>Liliopsida</taxon>
        <taxon>Poales</taxon>
        <taxon>Poaceae</taxon>
        <taxon>PACMAD clade</taxon>
        <taxon>Panicoideae</taxon>
        <taxon>Panicodae</taxon>
        <taxon>Paniceae</taxon>
        <taxon>Panicinae</taxon>
        <taxon>Panicum</taxon>
        <taxon>Panicum sect. Hiantes</taxon>
    </lineage>
</organism>
<dbReference type="SUPFAM" id="SSF52833">
    <property type="entry name" value="Thioredoxin-like"/>
    <property type="match status" value="1"/>
</dbReference>
<dbReference type="PANTHER" id="PTHR10438">
    <property type="entry name" value="THIOREDOXIN"/>
    <property type="match status" value="1"/>
</dbReference>
<feature type="domain" description="Thioredoxin" evidence="1">
    <location>
        <begin position="11"/>
        <end position="135"/>
    </location>
</feature>
<dbReference type="PANTHER" id="PTHR10438:SF463">
    <property type="entry name" value="THIOREDOXIN"/>
    <property type="match status" value="1"/>
</dbReference>
<accession>A0A8T0NA74</accession>
<comment type="caution">
    <text evidence="2">The sequence shown here is derived from an EMBL/GenBank/DDBJ whole genome shotgun (WGS) entry which is preliminary data.</text>
</comment>
<dbReference type="Gene3D" id="3.40.30.10">
    <property type="entry name" value="Glutaredoxin"/>
    <property type="match status" value="1"/>
</dbReference>
<evidence type="ECO:0000313" key="2">
    <source>
        <dbReference type="EMBL" id="KAG2545172.1"/>
    </source>
</evidence>
<reference evidence="2" key="1">
    <citation type="submission" date="2020-05" db="EMBL/GenBank/DDBJ databases">
        <title>WGS assembly of Panicum virgatum.</title>
        <authorList>
            <person name="Lovell J.T."/>
            <person name="Jenkins J."/>
            <person name="Shu S."/>
            <person name="Juenger T.E."/>
            <person name="Schmutz J."/>
        </authorList>
    </citation>
    <scope>NUCLEOTIDE SEQUENCE</scope>
    <source>
        <strain evidence="2">AP13</strain>
    </source>
</reference>
<sequence length="135" mass="14791">MGSFFSTMFTPPPAGDDPNSAVVAAHSKAAYDQQWEAAKSSGKLVVIDFSASWCGPCRFIEPAFKEMASRYTDVVFVKIDVDELAVRLLLSFLLPVRFVRRLGGEFGSRSVRSQRELAELALVLCLGKDSDLALV</sequence>
<keyword evidence="3" id="KW-1185">Reference proteome</keyword>
<gene>
    <name evidence="2" type="ORF">PVAP13_9KG412929</name>
</gene>
<dbReference type="InterPro" id="IPR017937">
    <property type="entry name" value="Thioredoxin_CS"/>
</dbReference>